<feature type="domain" description="Phospholipase/carboxylesterase/thioesterase" evidence="3">
    <location>
        <begin position="120"/>
        <end position="221"/>
    </location>
</feature>
<evidence type="ECO:0000256" key="1">
    <source>
        <dbReference type="ARBA" id="ARBA00022729"/>
    </source>
</evidence>
<protein>
    <submittedName>
        <fullName evidence="4">Phospholipase</fullName>
    </submittedName>
</protein>
<dbReference type="Pfam" id="PF02230">
    <property type="entry name" value="Abhydrolase_2"/>
    <property type="match status" value="1"/>
</dbReference>
<dbReference type="OrthoDB" id="9764953at2"/>
<dbReference type="InterPro" id="IPR029058">
    <property type="entry name" value="AB_hydrolase_fold"/>
</dbReference>
<gene>
    <name evidence="4" type="ORF">EWM59_21780</name>
</gene>
<evidence type="ECO:0000256" key="2">
    <source>
        <dbReference type="SAM" id="SignalP"/>
    </source>
</evidence>
<evidence type="ECO:0000313" key="5">
    <source>
        <dbReference type="Proteomes" id="UP000293162"/>
    </source>
</evidence>
<keyword evidence="5" id="KW-1185">Reference proteome</keyword>
<dbReference type="GO" id="GO:0016787">
    <property type="term" value="F:hydrolase activity"/>
    <property type="evidence" value="ECO:0007669"/>
    <property type="project" value="InterPro"/>
</dbReference>
<sequence length="239" mass="27491">MYFLNRYFNPHTPVCLLFSLFCLSCTYAQTTDKPKARYNYLLSLPKDYDKKTMPYPLVIYLHGSSHRGNDLNKLKGYGLPYVIDKGKEFNFIVASPQCPGGKYWSTENWFDSLYAELTTKYRIDADRVYLTGISLGGYGTFIAGIEHADKLAAIVPLCGGVNDDDMNRLCPTLKKLPIWTFHGTADNIIPISETERVVKALDACEGNIKFTRLENEGHGIQYLYEKDEIYEWMMLWKRK</sequence>
<dbReference type="InterPro" id="IPR003140">
    <property type="entry name" value="PLipase/COase/thioEstase"/>
</dbReference>
<reference evidence="4 5" key="1">
    <citation type="submission" date="2019-02" db="EMBL/GenBank/DDBJ databases">
        <title>Bacterial novel species Emticicia sp. 17J42-9 isolated from soil.</title>
        <authorList>
            <person name="Jung H.-Y."/>
        </authorList>
    </citation>
    <scope>NUCLEOTIDE SEQUENCE [LARGE SCALE GENOMIC DNA]</scope>
    <source>
        <strain evidence="4 5">17J42-9</strain>
    </source>
</reference>
<comment type="caution">
    <text evidence="4">The sequence shown here is derived from an EMBL/GenBank/DDBJ whole genome shotgun (WGS) entry which is preliminary data.</text>
</comment>
<evidence type="ECO:0000259" key="3">
    <source>
        <dbReference type="Pfam" id="PF02230"/>
    </source>
</evidence>
<dbReference type="InterPro" id="IPR050955">
    <property type="entry name" value="Plant_Biomass_Hydrol_Est"/>
</dbReference>
<feature type="chain" id="PRO_5020857084" evidence="2">
    <location>
        <begin position="31"/>
        <end position="239"/>
    </location>
</feature>
<accession>A0A4Q5LUS2</accession>
<dbReference type="SUPFAM" id="SSF53474">
    <property type="entry name" value="alpha/beta-Hydrolases"/>
    <property type="match status" value="1"/>
</dbReference>
<dbReference type="Proteomes" id="UP000293162">
    <property type="component" value="Unassembled WGS sequence"/>
</dbReference>
<name>A0A4Q5LUS2_9BACT</name>
<dbReference type="PANTHER" id="PTHR43037">
    <property type="entry name" value="UNNAMED PRODUCT-RELATED"/>
    <property type="match status" value="1"/>
</dbReference>
<evidence type="ECO:0000313" key="4">
    <source>
        <dbReference type="EMBL" id="RYU93456.1"/>
    </source>
</evidence>
<dbReference type="PANTHER" id="PTHR43037:SF1">
    <property type="entry name" value="BLL1128 PROTEIN"/>
    <property type="match status" value="1"/>
</dbReference>
<dbReference type="AlphaFoldDB" id="A0A4Q5LUS2"/>
<dbReference type="EMBL" id="SEWF01000044">
    <property type="protein sequence ID" value="RYU93456.1"/>
    <property type="molecule type" value="Genomic_DNA"/>
</dbReference>
<feature type="signal peptide" evidence="2">
    <location>
        <begin position="1"/>
        <end position="30"/>
    </location>
</feature>
<dbReference type="Gene3D" id="3.40.50.1820">
    <property type="entry name" value="alpha/beta hydrolase"/>
    <property type="match status" value="1"/>
</dbReference>
<organism evidence="4 5">
    <name type="scientific">Emticicia agri</name>
    <dbReference type="NCBI Taxonomy" id="2492393"/>
    <lineage>
        <taxon>Bacteria</taxon>
        <taxon>Pseudomonadati</taxon>
        <taxon>Bacteroidota</taxon>
        <taxon>Cytophagia</taxon>
        <taxon>Cytophagales</taxon>
        <taxon>Leadbetterellaceae</taxon>
        <taxon>Emticicia</taxon>
    </lineage>
</organism>
<proteinExistence type="predicted"/>
<keyword evidence="1 2" id="KW-0732">Signal</keyword>